<comment type="caution">
    <text evidence="2">The sequence shown here is derived from an EMBL/GenBank/DDBJ whole genome shotgun (WGS) entry which is preliminary data.</text>
</comment>
<dbReference type="EMBL" id="PFKX01000043">
    <property type="protein sequence ID" value="PIY58269.1"/>
    <property type="molecule type" value="Genomic_DNA"/>
</dbReference>
<gene>
    <name evidence="2" type="ORF">COY98_02515</name>
</gene>
<protein>
    <recommendedName>
        <fullName evidence="1">DUF306 domain-containing protein</fullName>
    </recommendedName>
</protein>
<dbReference type="InterPro" id="IPR005184">
    <property type="entry name" value="DUF306_Meta_HslJ"/>
</dbReference>
<dbReference type="InterPro" id="IPR053147">
    <property type="entry name" value="Hsp_HslJ-like"/>
</dbReference>
<evidence type="ECO:0000313" key="2">
    <source>
        <dbReference type="EMBL" id="PIY58269.1"/>
    </source>
</evidence>
<name>A0A2M7Q501_9BACT</name>
<dbReference type="PANTHER" id="PTHR35535:SF2">
    <property type="entry name" value="DUF306 DOMAIN-CONTAINING PROTEIN"/>
    <property type="match status" value="1"/>
</dbReference>
<accession>A0A2M7Q501</accession>
<reference evidence="3" key="1">
    <citation type="submission" date="2017-09" db="EMBL/GenBank/DDBJ databases">
        <title>Depth-based differentiation of microbial function through sediment-hosted aquifers and enrichment of novel symbionts in the deep terrestrial subsurface.</title>
        <authorList>
            <person name="Probst A.J."/>
            <person name="Ladd B."/>
            <person name="Jarett J.K."/>
            <person name="Geller-Mcgrath D.E."/>
            <person name="Sieber C.M.K."/>
            <person name="Emerson J.B."/>
            <person name="Anantharaman K."/>
            <person name="Thomas B.C."/>
            <person name="Malmstrom R."/>
            <person name="Stieglmeier M."/>
            <person name="Klingl A."/>
            <person name="Woyke T."/>
            <person name="Ryan C.M."/>
            <person name="Banfield J.F."/>
        </authorList>
    </citation>
    <scope>NUCLEOTIDE SEQUENCE [LARGE SCALE GENOMIC DNA]</scope>
</reference>
<dbReference type="PANTHER" id="PTHR35535">
    <property type="entry name" value="HEAT SHOCK PROTEIN HSLJ"/>
    <property type="match status" value="1"/>
</dbReference>
<proteinExistence type="predicted"/>
<dbReference type="InterPro" id="IPR038670">
    <property type="entry name" value="HslJ-like_sf"/>
</dbReference>
<organism evidence="2 3">
    <name type="scientific">Candidatus Yonathbacteria bacterium CG_4_10_14_0_8_um_filter_43_17</name>
    <dbReference type="NCBI Taxonomy" id="1975099"/>
    <lineage>
        <taxon>Bacteria</taxon>
        <taxon>Candidatus Yonathiibacteriota</taxon>
    </lineage>
</organism>
<dbReference type="Proteomes" id="UP000230732">
    <property type="component" value="Unassembled WGS sequence"/>
</dbReference>
<dbReference type="AlphaFoldDB" id="A0A2M7Q501"/>
<evidence type="ECO:0000313" key="3">
    <source>
        <dbReference type="Proteomes" id="UP000230732"/>
    </source>
</evidence>
<feature type="domain" description="DUF306" evidence="1">
    <location>
        <begin position="76"/>
        <end position="176"/>
    </location>
</feature>
<sequence length="177" mass="19767">MKKIALIVAILLVIVIIFGLGVFRFKFAVNDTPIVDIDANELSDATYTIGGGLIKMRSNNDIELYKKNPNTKIWTWISTTYGDGTIVKPADPKMFALVLNNDQTFFASTDCNNISGKYTTNEYKLSFEQIASTLMSCEVSQEKDFIKSLQDTVEYKFNSSGEFTLLLKDNGGVAVFR</sequence>
<dbReference type="Pfam" id="PF03724">
    <property type="entry name" value="META"/>
    <property type="match status" value="1"/>
</dbReference>
<dbReference type="Gene3D" id="2.40.128.270">
    <property type="match status" value="1"/>
</dbReference>
<evidence type="ECO:0000259" key="1">
    <source>
        <dbReference type="Pfam" id="PF03724"/>
    </source>
</evidence>